<gene>
    <name evidence="3" type="ORF">Tco_1114367</name>
</gene>
<feature type="compositionally biased region" description="Low complexity" evidence="2">
    <location>
        <begin position="404"/>
        <end position="417"/>
    </location>
</feature>
<evidence type="ECO:0000256" key="2">
    <source>
        <dbReference type="SAM" id="MobiDB-lite"/>
    </source>
</evidence>
<evidence type="ECO:0000313" key="4">
    <source>
        <dbReference type="Proteomes" id="UP001151760"/>
    </source>
</evidence>
<keyword evidence="4" id="KW-1185">Reference proteome</keyword>
<dbReference type="Proteomes" id="UP001151760">
    <property type="component" value="Unassembled WGS sequence"/>
</dbReference>
<organism evidence="3 4">
    <name type="scientific">Tanacetum coccineum</name>
    <dbReference type="NCBI Taxonomy" id="301880"/>
    <lineage>
        <taxon>Eukaryota</taxon>
        <taxon>Viridiplantae</taxon>
        <taxon>Streptophyta</taxon>
        <taxon>Embryophyta</taxon>
        <taxon>Tracheophyta</taxon>
        <taxon>Spermatophyta</taxon>
        <taxon>Magnoliopsida</taxon>
        <taxon>eudicotyledons</taxon>
        <taxon>Gunneridae</taxon>
        <taxon>Pentapetalae</taxon>
        <taxon>asterids</taxon>
        <taxon>campanulids</taxon>
        <taxon>Asterales</taxon>
        <taxon>Asteraceae</taxon>
        <taxon>Asteroideae</taxon>
        <taxon>Anthemideae</taxon>
        <taxon>Anthemidinae</taxon>
        <taxon>Tanacetum</taxon>
    </lineage>
</organism>
<reference evidence="3" key="1">
    <citation type="journal article" date="2022" name="Int. J. Mol. Sci.">
        <title>Draft Genome of Tanacetum Coccineum: Genomic Comparison of Closely Related Tanacetum-Family Plants.</title>
        <authorList>
            <person name="Yamashiro T."/>
            <person name="Shiraishi A."/>
            <person name="Nakayama K."/>
            <person name="Satake H."/>
        </authorList>
    </citation>
    <scope>NUCLEOTIDE SEQUENCE</scope>
</reference>
<feature type="compositionally biased region" description="Basic residues" evidence="2">
    <location>
        <begin position="418"/>
        <end position="431"/>
    </location>
</feature>
<comment type="caution">
    <text evidence="3">The sequence shown here is derived from an EMBL/GenBank/DDBJ whole genome shotgun (WGS) entry which is preliminary data.</text>
</comment>
<feature type="coiled-coil region" evidence="1">
    <location>
        <begin position="33"/>
        <end position="71"/>
    </location>
</feature>
<feature type="region of interest" description="Disordered" evidence="2">
    <location>
        <begin position="388"/>
        <end position="439"/>
    </location>
</feature>
<evidence type="ECO:0000313" key="3">
    <source>
        <dbReference type="EMBL" id="GJU04029.1"/>
    </source>
</evidence>
<accession>A0ABQ5IUY3</accession>
<reference evidence="3" key="2">
    <citation type="submission" date="2022-01" db="EMBL/GenBank/DDBJ databases">
        <authorList>
            <person name="Yamashiro T."/>
            <person name="Shiraishi A."/>
            <person name="Satake H."/>
            <person name="Nakayama K."/>
        </authorList>
    </citation>
    <scope>NUCLEOTIDE SEQUENCE</scope>
</reference>
<keyword evidence="1" id="KW-0175">Coiled coil</keyword>
<dbReference type="EMBL" id="BQNB010021210">
    <property type="protein sequence ID" value="GJU04029.1"/>
    <property type="molecule type" value="Genomic_DNA"/>
</dbReference>
<name>A0ABQ5IUY3_9ASTR</name>
<sequence length="929" mass="106781">MRGIIVDRNAKFDAFQKEFQTLKLQLYANIEDNKSLTTKIDVLKKDISKKQEKYIEEIVDLEKKRKALDNIVYKTIQTMHIHPLYLYKAQQIQPVLYSSSALVEKHASIFVIDTEETFMLAEESRLKILAKQNNKIMKEKKVNITPIDYTSLNRLSEHFLVHFVPKKQLKYFDIEKKELLIENDCLLEQIISQDIMCIAMHSYDDLVKYADMEQSYIDEYNKLKVQQSKESFQNDRPCNNQDAPVQEFFEINELKAQLQKKNTTISNLKDHIAKLKEISVSDCTAPVNSSTVIALGMFKLYLPPLSPKLRKNKKAYVDYLKQTKEHADTLHEIVEQVRALKPLDNSLDYACKFTTRIQELLVYVSATCPSSRIKSEKLVVVTPMNKNNKLGIKSSTDESRSKSRSNTRNNRISQTSRSNKKNKKIKNHPRNIKSSLSNTNRVHASNHDLYVVDYLNDVNSRTRAKSVKSNKKDEWKPIEYLKDLEDVWIMAPLRAFGEPFMRYSLPCKVDGQGAWDAELDLTDSANYVTEKVLDSMGFVDADFVVLDYANEREPSIMFGRDFLATTKSQVDFGLGEIKMNLNMFEEVNSVVDLLEEIGCSSEEVFKMGKANRNKGNYVLPVKINGVVEIVTLVDIRASVSVLPYSLYKDLGLGSKKWYQAYCGDLQVWILAVDPELYHLQFGPTFFKELAVQVIDMGRCNFDMGRDKDGNAKYGPVAPSFLDIKDDMERALAMEALKKKLRKIKTPTRALGRDGRTRRRIKTPKKLLLKSETDKGTTPIWTAGGDGDVFVDYSWERALSIDDEVYLEWVLEFFSTMYFDKDVDKSNLMKEKCIWFRLCGNEHILTLLEFVVVLGLFMEDELAEELDEKNQCLLKETGIPTLAGIGSSEQRQELRDGKTFGGNTIGYAIGRSSGWKYLDLMMRIWTVDCN</sequence>
<evidence type="ECO:0000256" key="1">
    <source>
        <dbReference type="SAM" id="Coils"/>
    </source>
</evidence>
<proteinExistence type="predicted"/>
<protein>
    <submittedName>
        <fullName evidence="3">Uncharacterized protein</fullName>
    </submittedName>
</protein>
<feature type="coiled-coil region" evidence="1">
    <location>
        <begin position="251"/>
        <end position="278"/>
    </location>
</feature>